<evidence type="ECO:0000256" key="1">
    <source>
        <dbReference type="ARBA" id="ARBA00004651"/>
    </source>
</evidence>
<dbReference type="Proteomes" id="UP000283469">
    <property type="component" value="Unassembled WGS sequence"/>
</dbReference>
<dbReference type="GO" id="GO:0005886">
    <property type="term" value="C:plasma membrane"/>
    <property type="evidence" value="ECO:0007669"/>
    <property type="project" value="UniProtKB-SubCell"/>
</dbReference>
<dbReference type="GO" id="GO:0022904">
    <property type="term" value="P:respiratory electron transport chain"/>
    <property type="evidence" value="ECO:0007669"/>
    <property type="project" value="InterPro"/>
</dbReference>
<dbReference type="GO" id="GO:0020037">
    <property type="term" value="F:heme binding"/>
    <property type="evidence" value="ECO:0007669"/>
    <property type="project" value="TreeGrafter"/>
</dbReference>
<keyword evidence="9" id="KW-1185">Reference proteome</keyword>
<evidence type="ECO:0000313" key="9">
    <source>
        <dbReference type="Proteomes" id="UP000283469"/>
    </source>
</evidence>
<keyword evidence="2" id="KW-1003">Cell membrane</keyword>
<proteinExistence type="predicted"/>
<dbReference type="SUPFAM" id="SSF81342">
    <property type="entry name" value="Transmembrane di-heme cytochromes"/>
    <property type="match status" value="1"/>
</dbReference>
<dbReference type="OrthoDB" id="196472at2"/>
<dbReference type="Pfam" id="PF01292">
    <property type="entry name" value="Ni_hydr_CYTB"/>
    <property type="match status" value="1"/>
</dbReference>
<dbReference type="Gene3D" id="1.20.950.20">
    <property type="entry name" value="Transmembrane di-heme cytochromes, Chain C"/>
    <property type="match status" value="1"/>
</dbReference>
<dbReference type="EMBL" id="QVRA01000004">
    <property type="protein sequence ID" value="RJG56335.1"/>
    <property type="molecule type" value="Genomic_DNA"/>
</dbReference>
<sequence length="209" mass="23418">MYIRLFHWLLVGLLGFSWWSGERHEMEWHRLSGYAILFLLIFRLYWGFVGSGTARFVHFVRSPRTAFAYLRNLRTRPYRATAGHNPVGGWSVVLMLVSLIAMVTAGLFAVDVDGLESGPLADYVSFDQGRVAADLHGLLFNLLLALVALHIVAILYYLLRLRHNLIGPMIHGRGTMPVEQATDLPVGSPWKALIGLLIAAACTWAIGFR</sequence>
<evidence type="ECO:0000256" key="4">
    <source>
        <dbReference type="ARBA" id="ARBA00022989"/>
    </source>
</evidence>
<dbReference type="InterPro" id="IPR016174">
    <property type="entry name" value="Di-haem_cyt_TM"/>
</dbReference>
<dbReference type="PANTHER" id="PTHR30485">
    <property type="entry name" value="NI/FE-HYDROGENASE 1 B-TYPE CYTOCHROME SUBUNIT"/>
    <property type="match status" value="1"/>
</dbReference>
<keyword evidence="5 6" id="KW-0472">Membrane</keyword>
<dbReference type="InterPro" id="IPR051542">
    <property type="entry name" value="Hydrogenase_cytochrome"/>
</dbReference>
<feature type="transmembrane region" description="Helical" evidence="6">
    <location>
        <begin position="87"/>
        <end position="110"/>
    </location>
</feature>
<dbReference type="AlphaFoldDB" id="A0A418YVR6"/>
<evidence type="ECO:0000256" key="5">
    <source>
        <dbReference type="ARBA" id="ARBA00023136"/>
    </source>
</evidence>
<comment type="caution">
    <text evidence="8">The sequence shown here is derived from an EMBL/GenBank/DDBJ whole genome shotgun (WGS) entry which is preliminary data.</text>
</comment>
<name>A0A418YVR6_9SPHN</name>
<feature type="domain" description="Cytochrome b561 bacterial/Ni-hydrogenase" evidence="7">
    <location>
        <begin position="3"/>
        <end position="172"/>
    </location>
</feature>
<keyword evidence="4 6" id="KW-1133">Transmembrane helix</keyword>
<dbReference type="GO" id="GO:0009055">
    <property type="term" value="F:electron transfer activity"/>
    <property type="evidence" value="ECO:0007669"/>
    <property type="project" value="InterPro"/>
</dbReference>
<protein>
    <submittedName>
        <fullName evidence="8">Ni/Fe-hydrogenase 1 b-type cytochrome subunit</fullName>
    </submittedName>
</protein>
<evidence type="ECO:0000256" key="6">
    <source>
        <dbReference type="SAM" id="Phobius"/>
    </source>
</evidence>
<gene>
    <name evidence="8" type="ORF">D0Z70_06420</name>
</gene>
<evidence type="ECO:0000256" key="2">
    <source>
        <dbReference type="ARBA" id="ARBA00022475"/>
    </source>
</evidence>
<keyword evidence="3 6" id="KW-0812">Transmembrane</keyword>
<dbReference type="InterPro" id="IPR011577">
    <property type="entry name" value="Cyt_b561_bac/Ni-Hgenase"/>
</dbReference>
<evidence type="ECO:0000256" key="3">
    <source>
        <dbReference type="ARBA" id="ARBA00022692"/>
    </source>
</evidence>
<feature type="transmembrane region" description="Helical" evidence="6">
    <location>
        <begin position="33"/>
        <end position="54"/>
    </location>
</feature>
<comment type="subcellular location">
    <subcellularLocation>
        <location evidence="1">Cell membrane</location>
        <topology evidence="1">Multi-pass membrane protein</topology>
    </subcellularLocation>
</comment>
<evidence type="ECO:0000313" key="8">
    <source>
        <dbReference type="EMBL" id="RJG56335.1"/>
    </source>
</evidence>
<dbReference type="PANTHER" id="PTHR30485:SF2">
    <property type="entry name" value="BLL0597 PROTEIN"/>
    <property type="match status" value="1"/>
</dbReference>
<organism evidence="8 9">
    <name type="scientific">Sphingobium terrigena</name>
    <dbReference type="NCBI Taxonomy" id="2304063"/>
    <lineage>
        <taxon>Bacteria</taxon>
        <taxon>Pseudomonadati</taxon>
        <taxon>Pseudomonadota</taxon>
        <taxon>Alphaproteobacteria</taxon>
        <taxon>Sphingomonadales</taxon>
        <taxon>Sphingomonadaceae</taxon>
        <taxon>Sphingobium</taxon>
    </lineage>
</organism>
<reference evidence="8 9" key="1">
    <citation type="submission" date="2018-08" db="EMBL/GenBank/DDBJ databases">
        <title>Sphingobium sp. EO9.</title>
        <authorList>
            <person name="Park Y."/>
            <person name="Kim K.H."/>
            <person name="Jeon C.O."/>
        </authorList>
    </citation>
    <scope>NUCLEOTIDE SEQUENCE [LARGE SCALE GENOMIC DNA]</scope>
    <source>
        <strain evidence="8 9">EO9</strain>
    </source>
</reference>
<evidence type="ECO:0000259" key="7">
    <source>
        <dbReference type="Pfam" id="PF01292"/>
    </source>
</evidence>
<feature type="transmembrane region" description="Helical" evidence="6">
    <location>
        <begin position="138"/>
        <end position="159"/>
    </location>
</feature>
<accession>A0A418YVR6</accession>